<dbReference type="AlphaFoldDB" id="A0A1V9XNQ1"/>
<name>A0A1V9XNQ1_9ACAR</name>
<comment type="caution">
    <text evidence="1">The sequence shown here is derived from an EMBL/GenBank/DDBJ whole genome shotgun (WGS) entry which is preliminary data.</text>
</comment>
<dbReference type="EMBL" id="MNPL01007038">
    <property type="protein sequence ID" value="OQR74988.1"/>
    <property type="molecule type" value="Genomic_DNA"/>
</dbReference>
<organism evidence="1 2">
    <name type="scientific">Tropilaelaps mercedesae</name>
    <dbReference type="NCBI Taxonomy" id="418985"/>
    <lineage>
        <taxon>Eukaryota</taxon>
        <taxon>Metazoa</taxon>
        <taxon>Ecdysozoa</taxon>
        <taxon>Arthropoda</taxon>
        <taxon>Chelicerata</taxon>
        <taxon>Arachnida</taxon>
        <taxon>Acari</taxon>
        <taxon>Parasitiformes</taxon>
        <taxon>Mesostigmata</taxon>
        <taxon>Gamasina</taxon>
        <taxon>Dermanyssoidea</taxon>
        <taxon>Laelapidae</taxon>
        <taxon>Tropilaelaps</taxon>
    </lineage>
</organism>
<proteinExistence type="predicted"/>
<dbReference type="OrthoDB" id="10403505at2759"/>
<evidence type="ECO:0000313" key="1">
    <source>
        <dbReference type="EMBL" id="OQR74988.1"/>
    </source>
</evidence>
<sequence>MARLIPRGGDEIAESEMGPLEFALNVMRPTIDEIKPQFTYVPRTLQPINVDLECLDKFIMATKEKISLMADMDTYAEFDINKRTAVEKVRELQNKVNRNIASIKELATYQYPMVSFPEPGIARVDIAIDARKAWFEISCDSENNCFRGIRSDPPVEKFETLASEQPVLNELIATMTRRFRKVFAQLSANE</sequence>
<accession>A0A1V9XNQ1</accession>
<gene>
    <name evidence="1" type="ORF">BIW11_08715</name>
</gene>
<protein>
    <recommendedName>
        <fullName evidence="3">Kinetochore protein SPC25</fullName>
    </recommendedName>
</protein>
<dbReference type="InParanoid" id="A0A1V9XNQ1"/>
<keyword evidence="2" id="KW-1185">Reference proteome</keyword>
<dbReference type="Proteomes" id="UP000192247">
    <property type="component" value="Unassembled WGS sequence"/>
</dbReference>
<evidence type="ECO:0000313" key="2">
    <source>
        <dbReference type="Proteomes" id="UP000192247"/>
    </source>
</evidence>
<reference evidence="1 2" key="1">
    <citation type="journal article" date="2017" name="Gigascience">
        <title>Draft genome of the honey bee ectoparasitic mite, Tropilaelaps mercedesae, is shaped by the parasitic life history.</title>
        <authorList>
            <person name="Dong X."/>
            <person name="Armstrong S.D."/>
            <person name="Xia D."/>
            <person name="Makepeace B.L."/>
            <person name="Darby A.C."/>
            <person name="Kadowaki T."/>
        </authorList>
    </citation>
    <scope>NUCLEOTIDE SEQUENCE [LARGE SCALE GENOMIC DNA]</scope>
    <source>
        <strain evidence="1">Wuxi-XJTLU</strain>
    </source>
</reference>
<evidence type="ECO:0008006" key="3">
    <source>
        <dbReference type="Google" id="ProtNLM"/>
    </source>
</evidence>